<keyword evidence="4 8" id="KW-1133">Transmembrane helix</keyword>
<feature type="transmembrane region" description="Helical" evidence="8">
    <location>
        <begin position="275"/>
        <end position="298"/>
    </location>
</feature>
<keyword evidence="3 8" id="KW-0812">Transmembrane</keyword>
<dbReference type="SMART" id="SM00304">
    <property type="entry name" value="HAMP"/>
    <property type="match status" value="1"/>
</dbReference>
<dbReference type="EMBL" id="JUGD01000017">
    <property type="protein sequence ID" value="RAM63756.1"/>
    <property type="molecule type" value="Genomic_DNA"/>
</dbReference>
<dbReference type="Gene3D" id="1.10.287.950">
    <property type="entry name" value="Methyl-accepting chemotaxis protein"/>
    <property type="match status" value="1"/>
</dbReference>
<dbReference type="PANTHER" id="PTHR43531">
    <property type="entry name" value="PROTEIN ICFG"/>
    <property type="match status" value="1"/>
</dbReference>
<dbReference type="SMART" id="SM00283">
    <property type="entry name" value="MA"/>
    <property type="match status" value="1"/>
</dbReference>
<dbReference type="Proteomes" id="UP000248631">
    <property type="component" value="Unassembled WGS sequence"/>
</dbReference>
<proteinExistence type="inferred from homology"/>
<comment type="caution">
    <text evidence="11">The sequence shown here is derived from an EMBL/GenBank/DDBJ whole genome shotgun (WGS) entry which is preliminary data.</text>
</comment>
<dbReference type="InterPro" id="IPR004089">
    <property type="entry name" value="MCPsignal_dom"/>
</dbReference>
<evidence type="ECO:0000256" key="1">
    <source>
        <dbReference type="ARBA" id="ARBA00004651"/>
    </source>
</evidence>
<name>A0ABX9C0I2_9BURK</name>
<dbReference type="PROSITE" id="PS50111">
    <property type="entry name" value="CHEMOTAXIS_TRANSDUC_2"/>
    <property type="match status" value="1"/>
</dbReference>
<evidence type="ECO:0000256" key="2">
    <source>
        <dbReference type="ARBA" id="ARBA00022475"/>
    </source>
</evidence>
<dbReference type="Gene3D" id="3.30.450.20">
    <property type="entry name" value="PAS domain"/>
    <property type="match status" value="2"/>
</dbReference>
<dbReference type="CDD" id="cd06225">
    <property type="entry name" value="HAMP"/>
    <property type="match status" value="1"/>
</dbReference>
<evidence type="ECO:0000256" key="5">
    <source>
        <dbReference type="ARBA" id="ARBA00023136"/>
    </source>
</evidence>
<dbReference type="InterPro" id="IPR029151">
    <property type="entry name" value="Sensor-like_sf"/>
</dbReference>
<dbReference type="InterPro" id="IPR033479">
    <property type="entry name" value="dCache_1"/>
</dbReference>
<dbReference type="Pfam" id="PF00015">
    <property type="entry name" value="MCPsignal"/>
    <property type="match status" value="1"/>
</dbReference>
<evidence type="ECO:0000259" key="10">
    <source>
        <dbReference type="PROSITE" id="PS50885"/>
    </source>
</evidence>
<dbReference type="SUPFAM" id="SSF103190">
    <property type="entry name" value="Sensory domain-like"/>
    <property type="match status" value="1"/>
</dbReference>
<dbReference type="CDD" id="cd12912">
    <property type="entry name" value="PDC2_MCP_like"/>
    <property type="match status" value="1"/>
</dbReference>
<keyword evidence="5 8" id="KW-0472">Membrane</keyword>
<comment type="similarity">
    <text evidence="6">Belongs to the methyl-accepting chemotaxis (MCP) protein family.</text>
</comment>
<sequence>MLKSIKARILFYTITLLIASLAVVGTLSFIIIKTDNDRAIERNAQAVASGYGSTINEWVAARSAMTVAAAEGVLAADPVFVIKMLQKSGGFYVTTLGKEDKAAFTSAAEGLPAGYDPTARPWYKQAVAAGKPVLTKPYTDVATKKPMVSFTAPVLQNGQRVGVVAAAMFLDGVSDVVRSIHPTPASFAFLVDRDGLMLAHPDGQWVNKPAKEWNAELTPERVQSLGSEDKVSAIMLDGATKLVKGLPIKGTEWTLVLAMDKADVTAGMRDATRSALIALVLVALVAAGIMSLITTAVFQRLSRVRRAMDNLSSGNGDLTLRLAEDGQDEVTQISRSFNQFVNQITGILQDVRRSSDTVKISSTEIATGNQDLSARTEQQAGALEETASAMEQLTSTVQQNSENARRANELAGNASQIAAKGGEVVGNVVSTMEAINASSRQIADIITVIDGIAFQTNILALNAAVEAARAGEQGRGFAVVASEVRSLAQRSAQAAKEIKVLIDTSVSKVADGGVLVAEAGQTMEQIVSSIRDVSVIVSEIAHASGEQNGGIQEVNVAITHIDEGTQQNAALVEQAAAAAKSLQDEAHRLSVLVGGFKM</sequence>
<evidence type="ECO:0000259" key="9">
    <source>
        <dbReference type="PROSITE" id="PS50111"/>
    </source>
</evidence>
<keyword evidence="2" id="KW-1003">Cell membrane</keyword>
<dbReference type="CDD" id="cd12913">
    <property type="entry name" value="PDC1_MCP_like"/>
    <property type="match status" value="1"/>
</dbReference>
<dbReference type="PROSITE" id="PS50885">
    <property type="entry name" value="HAMP"/>
    <property type="match status" value="1"/>
</dbReference>
<keyword evidence="12" id="KW-1185">Reference proteome</keyword>
<organism evidence="11 12">
    <name type="scientific">Herbaspirillum rubrisubalbicans</name>
    <dbReference type="NCBI Taxonomy" id="80842"/>
    <lineage>
        <taxon>Bacteria</taxon>
        <taxon>Pseudomonadati</taxon>
        <taxon>Pseudomonadota</taxon>
        <taxon>Betaproteobacteria</taxon>
        <taxon>Burkholderiales</taxon>
        <taxon>Oxalobacteraceae</taxon>
        <taxon>Herbaspirillum</taxon>
    </lineage>
</organism>
<keyword evidence="7" id="KW-0807">Transducer</keyword>
<evidence type="ECO:0000256" key="4">
    <source>
        <dbReference type="ARBA" id="ARBA00022989"/>
    </source>
</evidence>
<dbReference type="InterPro" id="IPR051310">
    <property type="entry name" value="MCP_chemotaxis"/>
</dbReference>
<gene>
    <name evidence="11" type="ORF">RB24_14790</name>
</gene>
<feature type="transmembrane region" description="Helical" evidence="8">
    <location>
        <begin position="9"/>
        <end position="32"/>
    </location>
</feature>
<dbReference type="PANTHER" id="PTHR43531:SF16">
    <property type="entry name" value="METHYL-ACCEPTING CHEMOTAXIS PROTEIN II"/>
    <property type="match status" value="1"/>
</dbReference>
<feature type="domain" description="Methyl-accepting transducer" evidence="9">
    <location>
        <begin position="354"/>
        <end position="583"/>
    </location>
</feature>
<reference evidence="11 12" key="1">
    <citation type="submission" date="2014-12" db="EMBL/GenBank/DDBJ databases">
        <title>Complete genome sequence of Herbaspirillum rubrisubalbicans Os38.</title>
        <authorList>
            <person name="Chen M."/>
            <person name="An Q."/>
        </authorList>
    </citation>
    <scope>NUCLEOTIDE SEQUENCE [LARGE SCALE GENOMIC DNA]</scope>
    <source>
        <strain evidence="11 12">Os38</strain>
    </source>
</reference>
<evidence type="ECO:0000256" key="6">
    <source>
        <dbReference type="ARBA" id="ARBA00029447"/>
    </source>
</evidence>
<dbReference type="RefSeq" id="WP_112068890.1">
    <property type="nucleotide sequence ID" value="NZ_JUGD01000017.1"/>
</dbReference>
<dbReference type="Pfam" id="PF02743">
    <property type="entry name" value="dCache_1"/>
    <property type="match status" value="1"/>
</dbReference>
<evidence type="ECO:0000256" key="3">
    <source>
        <dbReference type="ARBA" id="ARBA00022692"/>
    </source>
</evidence>
<evidence type="ECO:0000256" key="7">
    <source>
        <dbReference type="PROSITE-ProRule" id="PRU00284"/>
    </source>
</evidence>
<dbReference type="Pfam" id="PF00672">
    <property type="entry name" value="HAMP"/>
    <property type="match status" value="1"/>
</dbReference>
<dbReference type="InterPro" id="IPR003660">
    <property type="entry name" value="HAMP_dom"/>
</dbReference>
<accession>A0ABX9C0I2</accession>
<evidence type="ECO:0000313" key="11">
    <source>
        <dbReference type="EMBL" id="RAM63756.1"/>
    </source>
</evidence>
<feature type="domain" description="HAMP" evidence="10">
    <location>
        <begin position="295"/>
        <end position="349"/>
    </location>
</feature>
<dbReference type="SUPFAM" id="SSF58104">
    <property type="entry name" value="Methyl-accepting chemotaxis protein (MCP) signaling domain"/>
    <property type="match status" value="1"/>
</dbReference>
<evidence type="ECO:0000256" key="8">
    <source>
        <dbReference type="SAM" id="Phobius"/>
    </source>
</evidence>
<dbReference type="CDD" id="cd11386">
    <property type="entry name" value="MCP_signal"/>
    <property type="match status" value="1"/>
</dbReference>
<comment type="subcellular location">
    <subcellularLocation>
        <location evidence="1">Cell membrane</location>
        <topology evidence="1">Multi-pass membrane protein</topology>
    </subcellularLocation>
</comment>
<evidence type="ECO:0000313" key="12">
    <source>
        <dbReference type="Proteomes" id="UP000248631"/>
    </source>
</evidence>
<protein>
    <submittedName>
        <fullName evidence="11">Chemotaxis protein</fullName>
    </submittedName>
</protein>